<dbReference type="Proteomes" id="UP001314229">
    <property type="component" value="Unassembled WGS sequence"/>
</dbReference>
<organism evidence="2 3">
    <name type="scientific">Scomber scombrus</name>
    <name type="common">Atlantic mackerel</name>
    <name type="synonym">Scomber vernalis</name>
    <dbReference type="NCBI Taxonomy" id="13677"/>
    <lineage>
        <taxon>Eukaryota</taxon>
        <taxon>Metazoa</taxon>
        <taxon>Chordata</taxon>
        <taxon>Craniata</taxon>
        <taxon>Vertebrata</taxon>
        <taxon>Euteleostomi</taxon>
        <taxon>Actinopterygii</taxon>
        <taxon>Neopterygii</taxon>
        <taxon>Teleostei</taxon>
        <taxon>Neoteleostei</taxon>
        <taxon>Acanthomorphata</taxon>
        <taxon>Pelagiaria</taxon>
        <taxon>Scombriformes</taxon>
        <taxon>Scombridae</taxon>
        <taxon>Scomber</taxon>
    </lineage>
</organism>
<dbReference type="AlphaFoldDB" id="A0AAV1MXW6"/>
<feature type="compositionally biased region" description="Polar residues" evidence="1">
    <location>
        <begin position="102"/>
        <end position="111"/>
    </location>
</feature>
<dbReference type="EMBL" id="CAWUFR010000007">
    <property type="protein sequence ID" value="CAK6951702.1"/>
    <property type="molecule type" value="Genomic_DNA"/>
</dbReference>
<feature type="region of interest" description="Disordered" evidence="1">
    <location>
        <begin position="38"/>
        <end position="120"/>
    </location>
</feature>
<proteinExistence type="predicted"/>
<evidence type="ECO:0000313" key="3">
    <source>
        <dbReference type="Proteomes" id="UP001314229"/>
    </source>
</evidence>
<sequence length="120" mass="12897">MAFKIKSAKIFFWNKRTHSDVVVGSTLILAQTRPLQDINRKRKRGAPPVIFPASCESRQAPDKGHTGKDSCPSPEGGVAQTGRGSSVQPQEDESLPDGATAVSPSRGTWQQVGRGLPCKL</sequence>
<feature type="compositionally biased region" description="Basic and acidic residues" evidence="1">
    <location>
        <begin position="59"/>
        <end position="68"/>
    </location>
</feature>
<accession>A0AAV1MXW6</accession>
<comment type="caution">
    <text evidence="2">The sequence shown here is derived from an EMBL/GenBank/DDBJ whole genome shotgun (WGS) entry which is preliminary data.</text>
</comment>
<reference evidence="2 3" key="1">
    <citation type="submission" date="2024-01" db="EMBL/GenBank/DDBJ databases">
        <authorList>
            <person name="Alioto T."/>
            <person name="Alioto T."/>
            <person name="Gomez Garrido J."/>
        </authorList>
    </citation>
    <scope>NUCLEOTIDE SEQUENCE [LARGE SCALE GENOMIC DNA]</scope>
</reference>
<evidence type="ECO:0000313" key="2">
    <source>
        <dbReference type="EMBL" id="CAK6951702.1"/>
    </source>
</evidence>
<keyword evidence="3" id="KW-1185">Reference proteome</keyword>
<protein>
    <submittedName>
        <fullName evidence="2">Uncharacterized protein</fullName>
    </submittedName>
</protein>
<evidence type="ECO:0000256" key="1">
    <source>
        <dbReference type="SAM" id="MobiDB-lite"/>
    </source>
</evidence>
<name>A0AAV1MXW6_SCOSC</name>
<gene>
    <name evidence="2" type="ORF">FSCOSCO3_A003751</name>
</gene>